<dbReference type="InterPro" id="IPR019931">
    <property type="entry name" value="LPXTG_anchor"/>
</dbReference>
<keyword evidence="8" id="KW-1185">Reference proteome</keyword>
<dbReference type="RefSeq" id="WP_307682720.1">
    <property type="nucleotide sequence ID" value="NZ_JAUSQX010000001.1"/>
</dbReference>
<evidence type="ECO:0000256" key="4">
    <source>
        <dbReference type="ARBA" id="ARBA00023088"/>
    </source>
</evidence>
<keyword evidence="1" id="KW-0134">Cell wall</keyword>
<dbReference type="Pfam" id="PF20674">
    <property type="entry name" value="SpaA_3"/>
    <property type="match status" value="1"/>
</dbReference>
<dbReference type="Pfam" id="PF17802">
    <property type="entry name" value="SpaA"/>
    <property type="match status" value="2"/>
</dbReference>
<feature type="domain" description="Gram-positive cocci surface proteins LPxTG" evidence="6">
    <location>
        <begin position="695"/>
        <end position="729"/>
    </location>
</feature>
<keyword evidence="4" id="KW-0572">Peptidoglycan-anchor</keyword>
<protein>
    <recommendedName>
        <fullName evidence="6">Gram-positive cocci surface proteins LPxTG domain-containing protein</fullName>
    </recommendedName>
</protein>
<accession>A0ABT9NGG8</accession>
<dbReference type="Gene3D" id="2.60.40.10">
    <property type="entry name" value="Immunoglobulins"/>
    <property type="match status" value="3"/>
</dbReference>
<dbReference type="InterPro" id="IPR041033">
    <property type="entry name" value="SpaA_PFL_dom_1"/>
</dbReference>
<reference evidence="7 8" key="1">
    <citation type="submission" date="2023-07" db="EMBL/GenBank/DDBJ databases">
        <title>Sequencing the genomes of 1000 actinobacteria strains.</title>
        <authorList>
            <person name="Klenk H.-P."/>
        </authorList>
    </citation>
    <scope>NUCLEOTIDE SEQUENCE [LARGE SCALE GENOMIC DNA]</scope>
    <source>
        <strain evidence="7 8">DSM 17163</strain>
    </source>
</reference>
<evidence type="ECO:0000313" key="7">
    <source>
        <dbReference type="EMBL" id="MDP9806499.1"/>
    </source>
</evidence>
<dbReference type="InterPro" id="IPR048834">
    <property type="entry name" value="SpaA_pre-album"/>
</dbReference>
<keyword evidence="5" id="KW-0812">Transmembrane</keyword>
<dbReference type="EMBL" id="JAUSQX010000001">
    <property type="protein sequence ID" value="MDP9806499.1"/>
    <property type="molecule type" value="Genomic_DNA"/>
</dbReference>
<keyword evidence="5" id="KW-0472">Membrane</keyword>
<evidence type="ECO:0000256" key="2">
    <source>
        <dbReference type="ARBA" id="ARBA00022525"/>
    </source>
</evidence>
<keyword evidence="5" id="KW-1133">Transmembrane helix</keyword>
<sequence length="729" mass="79604">MRQEHPQVEALDDNWWTMKAPVNIVSGAISPKDKQFYFGGYRRSKNADNTEFVIYRFDSKDARKREYLPVGYVDLGQNVGGPAGGANGDMAFDQSGNMYILVASPPIGQSPGKAELFTVGHETLESLSPDTQLQASNLNLTGVNIAAHGLAFDYQGNLHVQTTGSKSFYYKTRGLKKIGEVQHVHGQTTNHSTRRMVTDLASSGIPYPVITVRKEIDGQRRLPDDQFRISYSLGGTEISSNTTAGNSSGPQFNHQVGPFPVTQDGALVVKEEMAPGSTSTLDDYQKTWVCKALDFKGNQKKYVEGTQASLELYDATGVPIPTGEPTDIAQINCTITNTPIGEVTWNKVNQDGHPLTGAKWTIEEVHPTTGQPIPGGYSYTIDDCTETCGTGLGTDLNSALAGYEVKLDASKTYRLTEVKPPEHYMFDPDTLKEGQEHPQWTIDFNDEHGEPRALVELGKIKNLKSQTITIAKIDANTKEPLKGVGFQLWEDVNNNDRLDRGADKKIGELALTDDDGKITWSGPSIISGRKYLIEEIKPATGYQALKEPHVVVAHESDREETIENHKLPAAFTWGKISADSAANPDYLSGSQWEYRSRTQGASWSQWQAVEDCEARSVSACSGPDQNPEAGKFEIAGLDWAAEYELREVKAPAGYKLDPESRTITFDPNNTAQNDGRVIRIDLGNIENTKATPPSLPFTGGTATTTYIAAGGLTLALAALTAAIAKRRAH</sequence>
<evidence type="ECO:0000259" key="6">
    <source>
        <dbReference type="PROSITE" id="PS50847"/>
    </source>
</evidence>
<dbReference type="PROSITE" id="PS50847">
    <property type="entry name" value="GRAM_POS_ANCHORING"/>
    <property type="match status" value="1"/>
</dbReference>
<evidence type="ECO:0000256" key="3">
    <source>
        <dbReference type="ARBA" id="ARBA00022729"/>
    </source>
</evidence>
<keyword evidence="2" id="KW-0964">Secreted</keyword>
<proteinExistence type="predicted"/>
<keyword evidence="3" id="KW-0732">Signal</keyword>
<evidence type="ECO:0000313" key="8">
    <source>
        <dbReference type="Proteomes" id="UP001243212"/>
    </source>
</evidence>
<gene>
    <name evidence="7" type="ORF">J2S70_001081</name>
</gene>
<evidence type="ECO:0000256" key="1">
    <source>
        <dbReference type="ARBA" id="ARBA00022512"/>
    </source>
</evidence>
<dbReference type="InterPro" id="IPR013783">
    <property type="entry name" value="Ig-like_fold"/>
</dbReference>
<evidence type="ECO:0000256" key="5">
    <source>
        <dbReference type="SAM" id="Phobius"/>
    </source>
</evidence>
<dbReference type="SUPFAM" id="SSF63825">
    <property type="entry name" value="YWTD domain"/>
    <property type="match status" value="1"/>
</dbReference>
<comment type="caution">
    <text evidence="7">The sequence shown here is derived from an EMBL/GenBank/DDBJ whole genome shotgun (WGS) entry which is preliminary data.</text>
</comment>
<dbReference type="Proteomes" id="UP001243212">
    <property type="component" value="Unassembled WGS sequence"/>
</dbReference>
<feature type="transmembrane region" description="Helical" evidence="5">
    <location>
        <begin position="706"/>
        <end position="724"/>
    </location>
</feature>
<name>A0ABT9NGG8_9ACTO</name>
<organism evidence="7 8">
    <name type="scientific">Trueperella bonasi</name>
    <dbReference type="NCBI Taxonomy" id="312286"/>
    <lineage>
        <taxon>Bacteria</taxon>
        <taxon>Bacillati</taxon>
        <taxon>Actinomycetota</taxon>
        <taxon>Actinomycetes</taxon>
        <taxon>Actinomycetales</taxon>
        <taxon>Actinomycetaceae</taxon>
        <taxon>Trueperella</taxon>
    </lineage>
</organism>